<dbReference type="RefSeq" id="WP_007648760.1">
    <property type="nucleotide sequence ID" value="NZ_ANLA01000008.1"/>
</dbReference>
<evidence type="ECO:0000313" key="4">
    <source>
        <dbReference type="EMBL" id="EMQ95351.1"/>
    </source>
</evidence>
<keyword evidence="3" id="KW-0472">Membrane</keyword>
<comment type="caution">
    <text evidence="4">The sequence shown here is derived from an EMBL/GenBank/DDBJ whole genome shotgun (WGS) entry which is preliminary data.</text>
</comment>
<keyword evidence="3" id="KW-1133">Transmembrane helix</keyword>
<evidence type="ECO:0000256" key="1">
    <source>
        <dbReference type="SAM" id="Coils"/>
    </source>
</evidence>
<accession>M7MJX0</accession>
<evidence type="ECO:0000313" key="5">
    <source>
        <dbReference type="Proteomes" id="UP000012024"/>
    </source>
</evidence>
<proteinExistence type="predicted"/>
<feature type="region of interest" description="Disordered" evidence="2">
    <location>
        <begin position="113"/>
        <end position="135"/>
    </location>
</feature>
<sequence>MNVFYLIISSFKILNANSFYLLVQDMGVHEVSEPFNYTNLIIYIIVGLSLLFNIVVLLSKKNRRKGNKYDKPEVNYEDWYNKEKNKNSQLNNEIRNLKNKIFSLENKRVSNYEEKKDSQVEGKMQSSLSSPTIEQQYEDEKPKTFDLEITKPQTIYLPSPFENNRFSIEDVSNEQMPTSLYQIILDASNTTGKLLIIENADFTRALNSPDHYLEKACIYENAFSPNANGINIVEPGRVKLENQDWLIIQKIKIKFI</sequence>
<feature type="compositionally biased region" description="Polar residues" evidence="2">
    <location>
        <begin position="124"/>
        <end position="135"/>
    </location>
</feature>
<evidence type="ECO:0000256" key="2">
    <source>
        <dbReference type="SAM" id="MobiDB-lite"/>
    </source>
</evidence>
<evidence type="ECO:0000256" key="3">
    <source>
        <dbReference type="SAM" id="Phobius"/>
    </source>
</evidence>
<organism evidence="4 5">
    <name type="scientific">Xanthomarina gelatinilytica</name>
    <dbReference type="NCBI Taxonomy" id="1137281"/>
    <lineage>
        <taxon>Bacteria</taxon>
        <taxon>Pseudomonadati</taxon>
        <taxon>Bacteroidota</taxon>
        <taxon>Flavobacteriia</taxon>
        <taxon>Flavobacteriales</taxon>
        <taxon>Flavobacteriaceae</taxon>
        <taxon>Xanthomarina</taxon>
    </lineage>
</organism>
<reference evidence="4 5" key="1">
    <citation type="submission" date="2012-12" db="EMBL/GenBank/DDBJ databases">
        <title>Genome assembly of Formosa sp. AK20.</title>
        <authorList>
            <person name="Kumar R."/>
            <person name="Khatri I."/>
            <person name="Vaidya B."/>
            <person name="Subramanian S."/>
            <person name="Pinnaka A."/>
        </authorList>
    </citation>
    <scope>NUCLEOTIDE SEQUENCE [LARGE SCALE GENOMIC DNA]</scope>
    <source>
        <strain evidence="4 5">AK20</strain>
    </source>
</reference>
<dbReference type="Proteomes" id="UP000012024">
    <property type="component" value="Unassembled WGS sequence"/>
</dbReference>
<feature type="coiled-coil region" evidence="1">
    <location>
        <begin position="80"/>
        <end position="107"/>
    </location>
</feature>
<keyword evidence="1" id="KW-0175">Coiled coil</keyword>
<dbReference type="PATRIC" id="fig|1137281.3.peg.1242"/>
<dbReference type="AlphaFoldDB" id="M7MJX0"/>
<keyword evidence="5" id="KW-1185">Reference proteome</keyword>
<dbReference type="OrthoDB" id="1423654at2"/>
<feature type="transmembrane region" description="Helical" evidence="3">
    <location>
        <begin position="40"/>
        <end position="58"/>
    </location>
</feature>
<gene>
    <name evidence="4" type="ORF">D778_02653</name>
</gene>
<name>M7MJX0_9FLAO</name>
<dbReference type="EMBL" id="ANLA01000008">
    <property type="protein sequence ID" value="EMQ95351.1"/>
    <property type="molecule type" value="Genomic_DNA"/>
</dbReference>
<keyword evidence="3" id="KW-0812">Transmembrane</keyword>
<dbReference type="GeneID" id="98641141"/>
<protein>
    <submittedName>
        <fullName evidence="4">Uncharacterized protein</fullName>
    </submittedName>
</protein>